<dbReference type="PROSITE" id="PS51473">
    <property type="entry name" value="GNK2"/>
    <property type="match status" value="1"/>
</dbReference>
<dbReference type="ExpressionAtlas" id="M8BMF6">
    <property type="expression patterns" value="baseline"/>
</dbReference>
<organism evidence="1">
    <name type="scientific">Aegilops tauschii</name>
    <name type="common">Tausch's goatgrass</name>
    <name type="synonym">Aegilops squarrosa</name>
    <dbReference type="NCBI Taxonomy" id="37682"/>
    <lineage>
        <taxon>Eukaryota</taxon>
        <taxon>Viridiplantae</taxon>
        <taxon>Streptophyta</taxon>
        <taxon>Embryophyta</taxon>
        <taxon>Tracheophyta</taxon>
        <taxon>Spermatophyta</taxon>
        <taxon>Magnoliopsida</taxon>
        <taxon>Liliopsida</taxon>
        <taxon>Poales</taxon>
        <taxon>Poaceae</taxon>
        <taxon>BOP clade</taxon>
        <taxon>Pooideae</taxon>
        <taxon>Triticodae</taxon>
        <taxon>Triticeae</taxon>
        <taxon>Triticinae</taxon>
        <taxon>Aegilops</taxon>
    </lineage>
</organism>
<reference evidence="1" key="1">
    <citation type="submission" date="2015-06" db="UniProtKB">
        <authorList>
            <consortium name="EnsemblPlants"/>
        </authorList>
    </citation>
    <scope>IDENTIFICATION</scope>
</reference>
<sequence>MTAADCRTCLRDIIGEFTPEYFVGKPGGRVFRVRCNFRFETYSFFSGHPLLQLPAMLPPSPAPAPAATGEGETRHRRTGLVLAITLPIAAALLLLIVTKMLSSNRAISAPVN</sequence>
<name>M8BMF6_AEGTA</name>
<dbReference type="CDD" id="cd23509">
    <property type="entry name" value="Gnk2-like"/>
    <property type="match status" value="1"/>
</dbReference>
<evidence type="ECO:0000313" key="1">
    <source>
        <dbReference type="EnsemblPlants" id="EMT23008"/>
    </source>
</evidence>
<dbReference type="EnsemblPlants" id="EMT23008">
    <property type="protein sequence ID" value="EMT23008"/>
    <property type="gene ID" value="F775_02960"/>
</dbReference>
<dbReference type="InterPro" id="IPR038408">
    <property type="entry name" value="GNK2_sf"/>
</dbReference>
<dbReference type="Gene3D" id="3.30.430.20">
    <property type="entry name" value="Gnk2 domain, C-X8-C-X2-C motif"/>
    <property type="match status" value="1"/>
</dbReference>
<accession>M8BMF6</accession>
<dbReference type="AlphaFoldDB" id="M8BMF6"/>
<proteinExistence type="predicted"/>
<dbReference type="InterPro" id="IPR002902">
    <property type="entry name" value="GNK2"/>
</dbReference>
<protein>
    <submittedName>
        <fullName evidence="1">Uncharacterized protein</fullName>
    </submittedName>
</protein>